<keyword evidence="3" id="KW-1185">Reference proteome</keyword>
<evidence type="ECO:0000313" key="2">
    <source>
        <dbReference type="EMBL" id="AVO23029.1"/>
    </source>
</evidence>
<name>A0A2P1JUK9_9CAUD</name>
<dbReference type="EMBL" id="MG983742">
    <property type="protein sequence ID" value="AVO23029.1"/>
    <property type="molecule type" value="Genomic_DNA"/>
</dbReference>
<evidence type="ECO:0000256" key="1">
    <source>
        <dbReference type="SAM" id="MobiDB-lite"/>
    </source>
</evidence>
<organism evidence="2 3">
    <name type="scientific">Bacillus phage Anath</name>
    <dbReference type="NCBI Taxonomy" id="2108114"/>
    <lineage>
        <taxon>Viruses</taxon>
        <taxon>Duplodnaviria</taxon>
        <taxon>Heunggongvirae</taxon>
        <taxon>Uroviricota</taxon>
        <taxon>Caudoviricetes</taxon>
        <taxon>Ehrlichviridae</taxon>
        <taxon>Anathvirus</taxon>
        <taxon>Anathvirus anath</taxon>
    </lineage>
</organism>
<sequence>MLDGRTVENPPQCLLDYELCKTFKKLPDELDRQDYKRMQEFLIIHNTIAEHDSKEAKKGRRQEAIKKHGNGGGR</sequence>
<accession>A0A2P1JUK9</accession>
<evidence type="ECO:0000313" key="3">
    <source>
        <dbReference type="Proteomes" id="UP000241367"/>
    </source>
</evidence>
<protein>
    <submittedName>
        <fullName evidence="2">Uncharacterized protein</fullName>
    </submittedName>
</protein>
<feature type="compositionally biased region" description="Basic and acidic residues" evidence="1">
    <location>
        <begin position="52"/>
        <end position="66"/>
    </location>
</feature>
<dbReference type="Proteomes" id="UP000241367">
    <property type="component" value="Segment"/>
</dbReference>
<feature type="region of interest" description="Disordered" evidence="1">
    <location>
        <begin position="52"/>
        <end position="74"/>
    </location>
</feature>
<reference evidence="3" key="1">
    <citation type="submission" date="2018-02" db="EMBL/GenBank/DDBJ databases">
        <authorList>
            <person name="Cohen D.B."/>
            <person name="Kent A.D."/>
        </authorList>
    </citation>
    <scope>NUCLEOTIDE SEQUENCE [LARGE SCALE GENOMIC DNA]</scope>
</reference>
<proteinExistence type="predicted"/>